<dbReference type="EMBL" id="ABLC01000009">
    <property type="protein sequence ID" value="EDT05628.1"/>
    <property type="molecule type" value="Genomic_DNA"/>
</dbReference>
<organism evidence="2 3">
    <name type="scientific">Burkholderia ambifaria IOP40-10</name>
    <dbReference type="NCBI Taxonomy" id="396596"/>
    <lineage>
        <taxon>Bacteria</taxon>
        <taxon>Pseudomonadati</taxon>
        <taxon>Pseudomonadota</taxon>
        <taxon>Betaproteobacteria</taxon>
        <taxon>Burkholderiales</taxon>
        <taxon>Burkholderiaceae</taxon>
        <taxon>Burkholderia</taxon>
        <taxon>Burkholderia cepacia complex</taxon>
    </lineage>
</organism>
<reference evidence="2 3" key="1">
    <citation type="submission" date="2008-03" db="EMBL/GenBank/DDBJ databases">
        <title>Sequencing of the draft genome and assembly of Burkholderia ambifaria IOP40-10.</title>
        <authorList>
            <consortium name="US DOE Joint Genome Institute (JGI-PGF)"/>
            <person name="Copeland A."/>
            <person name="Lucas S."/>
            <person name="Lapidus A."/>
            <person name="Glavina del Rio T."/>
            <person name="Dalin E."/>
            <person name="Tice H."/>
            <person name="Bruce D."/>
            <person name="Goodwin L."/>
            <person name="Pitluck S."/>
            <person name="Larimer F."/>
            <person name="Land M.L."/>
            <person name="Hauser L."/>
            <person name="Tiedje J."/>
            <person name="Richardson P."/>
        </authorList>
    </citation>
    <scope>NUCLEOTIDE SEQUENCE [LARGE SCALE GENOMIC DNA]</scope>
    <source>
        <strain evidence="2 3">IOP40-10</strain>
    </source>
</reference>
<sequence>MCDVADPDGSAYAAACATAASGTPRRRPSAGRTIGVSIEDKSREALRAPLPRRPRVMKPCRLLASAGIRAGGVPARLPARFTRSGPRPRATCTRNAPGAGLRHATRPLTVAGAAQVGDLRAEHAPCFPFNRATHARAPRRRQFRSGPHERQESAQTHAGSASDAHIRGKKPGCYDWKRYRCRNARYSALKCWVFRGRSRCSTNSKLYLKILAV</sequence>
<dbReference type="PATRIC" id="fig|396596.7.peg.7119"/>
<dbReference type="Proteomes" id="UP000005463">
    <property type="component" value="Unassembled WGS sequence"/>
</dbReference>
<evidence type="ECO:0000313" key="3">
    <source>
        <dbReference type="Proteomes" id="UP000005463"/>
    </source>
</evidence>
<name>B1F9T1_9BURK</name>
<protein>
    <submittedName>
        <fullName evidence="2">Uncharacterized protein</fullName>
    </submittedName>
</protein>
<feature type="region of interest" description="Disordered" evidence="1">
    <location>
        <begin position="133"/>
        <end position="166"/>
    </location>
</feature>
<evidence type="ECO:0000256" key="1">
    <source>
        <dbReference type="SAM" id="MobiDB-lite"/>
    </source>
</evidence>
<dbReference type="AlphaFoldDB" id="B1F9T1"/>
<comment type="caution">
    <text evidence="2">The sequence shown here is derived from an EMBL/GenBank/DDBJ whole genome shotgun (WGS) entry which is preliminary data.</text>
</comment>
<proteinExistence type="predicted"/>
<evidence type="ECO:0000313" key="2">
    <source>
        <dbReference type="EMBL" id="EDT05628.1"/>
    </source>
</evidence>
<feature type="region of interest" description="Disordered" evidence="1">
    <location>
        <begin position="77"/>
        <end position="100"/>
    </location>
</feature>
<gene>
    <name evidence="2" type="ORF">BamIOP4010DRAFT_0790</name>
</gene>
<feature type="compositionally biased region" description="Basic residues" evidence="1">
    <location>
        <begin position="133"/>
        <end position="143"/>
    </location>
</feature>
<accession>B1F9T1</accession>